<dbReference type="EMBL" id="JAENJH010000004">
    <property type="protein sequence ID" value="MBK1786630.1"/>
    <property type="molecule type" value="Genomic_DNA"/>
</dbReference>
<organism evidence="8 9">
    <name type="scientific">Prauserella cavernicola</name>
    <dbReference type="NCBI Taxonomy" id="2800127"/>
    <lineage>
        <taxon>Bacteria</taxon>
        <taxon>Bacillati</taxon>
        <taxon>Actinomycetota</taxon>
        <taxon>Actinomycetes</taxon>
        <taxon>Pseudonocardiales</taxon>
        <taxon>Pseudonocardiaceae</taxon>
        <taxon>Prauserella</taxon>
    </lineage>
</organism>
<dbReference type="InterPro" id="IPR051914">
    <property type="entry name" value="FAD-linked_OxidoTrans_Type4"/>
</dbReference>
<comment type="caution">
    <text evidence="8">The sequence shown here is derived from an EMBL/GenBank/DDBJ whole genome shotgun (WGS) entry which is preliminary data.</text>
</comment>
<evidence type="ECO:0000313" key="9">
    <source>
        <dbReference type="Proteomes" id="UP000635245"/>
    </source>
</evidence>
<reference evidence="8" key="1">
    <citation type="submission" date="2020-12" db="EMBL/GenBank/DDBJ databases">
        <title>Prauserella sp. ASG 168, a novel actinomycete isolated from cave rock.</title>
        <authorList>
            <person name="Suriyachadkun C."/>
        </authorList>
    </citation>
    <scope>NUCLEOTIDE SEQUENCE</scope>
    <source>
        <strain evidence="8">ASG 168</strain>
    </source>
</reference>
<gene>
    <name evidence="8" type="ORF">JHE00_20060</name>
</gene>
<dbReference type="InterPro" id="IPR016169">
    <property type="entry name" value="FAD-bd_PCMH_sub2"/>
</dbReference>
<evidence type="ECO:0000256" key="3">
    <source>
        <dbReference type="ARBA" id="ARBA00022630"/>
    </source>
</evidence>
<feature type="domain" description="FAD-binding PCMH-type" evidence="7">
    <location>
        <begin position="37"/>
        <end position="216"/>
    </location>
</feature>
<dbReference type="InterPro" id="IPR016164">
    <property type="entry name" value="FAD-linked_Oxase-like_C"/>
</dbReference>
<dbReference type="InterPro" id="IPR016166">
    <property type="entry name" value="FAD-bd_PCMH"/>
</dbReference>
<dbReference type="GO" id="GO:0071949">
    <property type="term" value="F:FAD binding"/>
    <property type="evidence" value="ECO:0007669"/>
    <property type="project" value="InterPro"/>
</dbReference>
<evidence type="ECO:0000256" key="1">
    <source>
        <dbReference type="ARBA" id="ARBA00001974"/>
    </source>
</evidence>
<evidence type="ECO:0000256" key="4">
    <source>
        <dbReference type="ARBA" id="ARBA00022827"/>
    </source>
</evidence>
<dbReference type="PANTHER" id="PTHR42934">
    <property type="entry name" value="GLYCOLATE OXIDASE SUBUNIT GLCD"/>
    <property type="match status" value="1"/>
</dbReference>
<comment type="similarity">
    <text evidence="2">Belongs to the FAD-binding oxidoreductase/transferase type 4 family.</text>
</comment>
<keyword evidence="4" id="KW-0274">FAD</keyword>
<dbReference type="Gene3D" id="3.30.465.10">
    <property type="match status" value="1"/>
</dbReference>
<dbReference type="AlphaFoldDB" id="A0A934QUE5"/>
<dbReference type="PROSITE" id="PS51387">
    <property type="entry name" value="FAD_PCMH"/>
    <property type="match status" value="1"/>
</dbReference>
<protein>
    <submittedName>
        <fullName evidence="8">FAD-binding protein</fullName>
    </submittedName>
</protein>
<dbReference type="GO" id="GO:0016491">
    <property type="term" value="F:oxidoreductase activity"/>
    <property type="evidence" value="ECO:0007669"/>
    <property type="project" value="UniProtKB-KW"/>
</dbReference>
<dbReference type="Proteomes" id="UP000635245">
    <property type="component" value="Unassembled WGS sequence"/>
</dbReference>
<dbReference type="Pfam" id="PF01565">
    <property type="entry name" value="FAD_binding_4"/>
    <property type="match status" value="1"/>
</dbReference>
<evidence type="ECO:0000313" key="8">
    <source>
        <dbReference type="EMBL" id="MBK1786630.1"/>
    </source>
</evidence>
<keyword evidence="5" id="KW-0560">Oxidoreductase</keyword>
<dbReference type="InterPro" id="IPR016171">
    <property type="entry name" value="Vanillyl_alc_oxidase_C-sub2"/>
</dbReference>
<dbReference type="SUPFAM" id="SSF56176">
    <property type="entry name" value="FAD-binding/transporter-associated domain-like"/>
    <property type="match status" value="1"/>
</dbReference>
<evidence type="ECO:0000256" key="5">
    <source>
        <dbReference type="ARBA" id="ARBA00023002"/>
    </source>
</evidence>
<dbReference type="FunFam" id="1.10.45.10:FF:000001">
    <property type="entry name" value="D-lactate dehydrogenase mitochondrial"/>
    <property type="match status" value="1"/>
</dbReference>
<sequence>MTDGFLTALRGVLDPGDVIDQPDSMEGYRRDQAAEVPAGSPRAIVLPRTSAQVAAAVRVAAAHGVPMVPRGAGSGLAGGANAVDGCVVICLDRMDRIVRIDAADGVAVVEPGVLNTALRDAAREHDLWYAPDPASRDFCTIGGNVATNAGGLCCVKYGVTRDSVLALEVVLPDGSLTRVGRTSVKGVAGYDLAALFTGSEGTLGIVTEITVRLRPVPPPALTVLATFPTMSAAAHAVRDCLVRTTPSLLEILDRTTIRAVNEWKSMDLDTSAAALLIAQTDLPGASGVEDTRLLETSFAAHGALEVFRTDDADESELLLGARRFAYPALERLGRVYLEDVAVPRGRLAELLEAVERIAERTGALIGTFGHAGDGNMHPVIVAPYGDPEADAAARRAFHAIMDTAHELGGTISGEHGVGLLKRDALTVELDPAARRLHELVKRAIDPQGLMNPGKAVPQPCPHPQEEEHA</sequence>
<accession>A0A934QUE5</accession>
<keyword evidence="3" id="KW-0285">Flavoprotein</keyword>
<feature type="region of interest" description="Disordered" evidence="6">
    <location>
        <begin position="447"/>
        <end position="469"/>
    </location>
</feature>
<dbReference type="InterPro" id="IPR036318">
    <property type="entry name" value="FAD-bd_PCMH-like_sf"/>
</dbReference>
<dbReference type="InterPro" id="IPR006094">
    <property type="entry name" value="Oxid_FAD_bind_N"/>
</dbReference>
<evidence type="ECO:0000256" key="2">
    <source>
        <dbReference type="ARBA" id="ARBA00008000"/>
    </source>
</evidence>
<evidence type="ECO:0000259" key="7">
    <source>
        <dbReference type="PROSITE" id="PS51387"/>
    </source>
</evidence>
<dbReference type="Pfam" id="PF02913">
    <property type="entry name" value="FAD-oxidase_C"/>
    <property type="match status" value="1"/>
</dbReference>
<dbReference type="Gene3D" id="3.30.70.2740">
    <property type="match status" value="1"/>
</dbReference>
<proteinExistence type="inferred from homology"/>
<comment type="cofactor">
    <cofactor evidence="1">
        <name>FAD</name>
        <dbReference type="ChEBI" id="CHEBI:57692"/>
    </cofactor>
</comment>
<dbReference type="Gene3D" id="1.10.45.10">
    <property type="entry name" value="Vanillyl-alcohol Oxidase, Chain A, domain 4"/>
    <property type="match status" value="1"/>
</dbReference>
<evidence type="ECO:0000256" key="6">
    <source>
        <dbReference type="SAM" id="MobiDB-lite"/>
    </source>
</evidence>
<dbReference type="InterPro" id="IPR004113">
    <property type="entry name" value="FAD-bd_oxidored_4_C"/>
</dbReference>
<keyword evidence="9" id="KW-1185">Reference proteome</keyword>
<dbReference type="RefSeq" id="WP_200320245.1">
    <property type="nucleotide sequence ID" value="NZ_JAENJH010000004.1"/>
</dbReference>
<dbReference type="PANTHER" id="PTHR42934:SF2">
    <property type="entry name" value="GLYCOLATE OXIDASE SUBUNIT GLCD"/>
    <property type="match status" value="1"/>
</dbReference>
<dbReference type="FunFam" id="3.30.70.2740:FF:000001">
    <property type="entry name" value="D-lactate dehydrogenase mitochondrial"/>
    <property type="match status" value="1"/>
</dbReference>
<name>A0A934QUE5_9PSEU</name>
<dbReference type="SUPFAM" id="SSF55103">
    <property type="entry name" value="FAD-linked oxidases, C-terminal domain"/>
    <property type="match status" value="1"/>
</dbReference>